<comment type="caution">
    <text evidence="1">The sequence shown here is derived from an EMBL/GenBank/DDBJ whole genome shotgun (WGS) entry which is preliminary data.</text>
</comment>
<proteinExistence type="predicted"/>
<dbReference type="AlphaFoldDB" id="A0A0F9TVA7"/>
<name>A0A0F9TVA7_9ZZZZ</name>
<reference evidence="1" key="1">
    <citation type="journal article" date="2015" name="Nature">
        <title>Complex archaea that bridge the gap between prokaryotes and eukaryotes.</title>
        <authorList>
            <person name="Spang A."/>
            <person name="Saw J.H."/>
            <person name="Jorgensen S.L."/>
            <person name="Zaremba-Niedzwiedzka K."/>
            <person name="Martijn J."/>
            <person name="Lind A.E."/>
            <person name="van Eijk R."/>
            <person name="Schleper C."/>
            <person name="Guy L."/>
            <person name="Ettema T.J."/>
        </authorList>
    </citation>
    <scope>NUCLEOTIDE SEQUENCE</scope>
</reference>
<gene>
    <name evidence="1" type="ORF">LCGC14_0605880</name>
</gene>
<sequence length="160" mass="16692">MGRCFAVPFRNVLGDAIADADTTIAAVIAADTAGHRCRIREIALGFSDNAPADLNMGVSLQRTGNTTAGTAASSPTPEPLDSDSLASIISAGVDYTAEPTTYGTALWAIELHRQNSLIKEWAADDPAAPVCNQNETIGLITTPRTAAAATMSGHIVFEEF</sequence>
<dbReference type="EMBL" id="LAZR01000989">
    <property type="protein sequence ID" value="KKN53076.1"/>
    <property type="molecule type" value="Genomic_DNA"/>
</dbReference>
<organism evidence="1">
    <name type="scientific">marine sediment metagenome</name>
    <dbReference type="NCBI Taxonomy" id="412755"/>
    <lineage>
        <taxon>unclassified sequences</taxon>
        <taxon>metagenomes</taxon>
        <taxon>ecological metagenomes</taxon>
    </lineage>
</organism>
<accession>A0A0F9TVA7</accession>
<protein>
    <submittedName>
        <fullName evidence="1">Uncharacterized protein</fullName>
    </submittedName>
</protein>
<evidence type="ECO:0000313" key="1">
    <source>
        <dbReference type="EMBL" id="KKN53076.1"/>
    </source>
</evidence>